<dbReference type="InterPro" id="IPR036249">
    <property type="entry name" value="Thioredoxin-like_sf"/>
</dbReference>
<name>A0ABW4PZ03_9MICO</name>
<comment type="caution">
    <text evidence="9">The sequence shown here is derived from an EMBL/GenBank/DDBJ whole genome shotgun (WGS) entry which is preliminary data.</text>
</comment>
<dbReference type="EMBL" id="JBHUFL010000002">
    <property type="protein sequence ID" value="MFD1835015.1"/>
    <property type="molecule type" value="Genomic_DNA"/>
</dbReference>
<proteinExistence type="inferred from homology"/>
<evidence type="ECO:0000256" key="2">
    <source>
        <dbReference type="ARBA" id="ARBA00007787"/>
    </source>
</evidence>
<evidence type="ECO:0000256" key="6">
    <source>
        <dbReference type="ARBA" id="ARBA00023157"/>
    </source>
</evidence>
<dbReference type="PANTHER" id="PTHR34386">
    <property type="entry name" value="GLUTAREDOXIN"/>
    <property type="match status" value="1"/>
</dbReference>
<evidence type="ECO:0000256" key="7">
    <source>
        <dbReference type="ARBA" id="ARBA00023284"/>
    </source>
</evidence>
<evidence type="ECO:0000259" key="8">
    <source>
        <dbReference type="Pfam" id="PF00462"/>
    </source>
</evidence>
<evidence type="ECO:0000313" key="9">
    <source>
        <dbReference type="EMBL" id="MFD1835015.1"/>
    </source>
</evidence>
<dbReference type="NCBIfam" id="TIGR02194">
    <property type="entry name" value="GlrX_NrdH"/>
    <property type="match status" value="1"/>
</dbReference>
<comment type="similarity">
    <text evidence="2">Belongs to the glutaredoxin family.</text>
</comment>
<evidence type="ECO:0000256" key="3">
    <source>
        <dbReference type="ARBA" id="ARBA00017945"/>
    </source>
</evidence>
<organism evidence="9 10">
    <name type="scientific">Brachybacterium rhamnosum</name>
    <dbReference type="NCBI Taxonomy" id="173361"/>
    <lineage>
        <taxon>Bacteria</taxon>
        <taxon>Bacillati</taxon>
        <taxon>Actinomycetota</taxon>
        <taxon>Actinomycetes</taxon>
        <taxon>Micrococcales</taxon>
        <taxon>Dermabacteraceae</taxon>
        <taxon>Brachybacterium</taxon>
    </lineage>
</organism>
<dbReference type="InterPro" id="IPR011909">
    <property type="entry name" value="GlrX_NrdH"/>
</dbReference>
<evidence type="ECO:0000256" key="5">
    <source>
        <dbReference type="ARBA" id="ARBA00022982"/>
    </source>
</evidence>
<keyword evidence="5" id="KW-0249">Electron transport</keyword>
<keyword evidence="10" id="KW-1185">Reference proteome</keyword>
<keyword evidence="4" id="KW-0813">Transport</keyword>
<dbReference type="PANTHER" id="PTHR34386:SF1">
    <property type="entry name" value="GLUTAREDOXIN-LIKE PROTEIN NRDH"/>
    <property type="match status" value="1"/>
</dbReference>
<protein>
    <recommendedName>
        <fullName evidence="3">Glutaredoxin-like protein NrdH</fullName>
    </recommendedName>
</protein>
<comment type="function">
    <text evidence="1">Electron transport system for the ribonucleotide reductase system NrdEF.</text>
</comment>
<dbReference type="Pfam" id="PF00462">
    <property type="entry name" value="Glutaredoxin"/>
    <property type="match status" value="1"/>
</dbReference>
<dbReference type="RefSeq" id="WP_343904226.1">
    <property type="nucleotide sequence ID" value="NZ_BAAAIS010000002.1"/>
</dbReference>
<dbReference type="Proteomes" id="UP001597280">
    <property type="component" value="Unassembled WGS sequence"/>
</dbReference>
<evidence type="ECO:0000256" key="4">
    <source>
        <dbReference type="ARBA" id="ARBA00022448"/>
    </source>
</evidence>
<evidence type="ECO:0000313" key="10">
    <source>
        <dbReference type="Proteomes" id="UP001597280"/>
    </source>
</evidence>
<dbReference type="Gene3D" id="3.40.30.10">
    <property type="entry name" value="Glutaredoxin"/>
    <property type="match status" value="1"/>
</dbReference>
<sequence length="80" mass="9024">MTQLHAVAVYTKPACQQCNATKRRLDKNGTAYTLVDISEDQDAYDYVLELGHREAPVVVLDDGTHWSGFRLDRIDALKES</sequence>
<accession>A0ABW4PZ03</accession>
<dbReference type="SUPFAM" id="SSF52833">
    <property type="entry name" value="Thioredoxin-like"/>
    <property type="match status" value="1"/>
</dbReference>
<keyword evidence="6" id="KW-1015">Disulfide bond</keyword>
<reference evidence="10" key="1">
    <citation type="journal article" date="2019" name="Int. J. Syst. Evol. Microbiol.">
        <title>The Global Catalogue of Microorganisms (GCM) 10K type strain sequencing project: providing services to taxonomists for standard genome sequencing and annotation.</title>
        <authorList>
            <consortium name="The Broad Institute Genomics Platform"/>
            <consortium name="The Broad Institute Genome Sequencing Center for Infectious Disease"/>
            <person name="Wu L."/>
            <person name="Ma J."/>
        </authorList>
    </citation>
    <scope>NUCLEOTIDE SEQUENCE [LARGE SCALE GENOMIC DNA]</scope>
    <source>
        <strain evidence="10">JCM 11650</strain>
    </source>
</reference>
<dbReference type="InterPro" id="IPR051548">
    <property type="entry name" value="Grx-like_ET"/>
</dbReference>
<dbReference type="PROSITE" id="PS51354">
    <property type="entry name" value="GLUTAREDOXIN_2"/>
    <property type="match status" value="1"/>
</dbReference>
<gene>
    <name evidence="9" type="primary">nrdH</name>
    <name evidence="9" type="ORF">ACFSDA_07975</name>
</gene>
<dbReference type="CDD" id="cd02976">
    <property type="entry name" value="NrdH"/>
    <property type="match status" value="1"/>
</dbReference>
<dbReference type="InterPro" id="IPR002109">
    <property type="entry name" value="Glutaredoxin"/>
</dbReference>
<keyword evidence="7" id="KW-0676">Redox-active center</keyword>
<feature type="domain" description="Glutaredoxin" evidence="8">
    <location>
        <begin position="7"/>
        <end position="63"/>
    </location>
</feature>
<evidence type="ECO:0000256" key="1">
    <source>
        <dbReference type="ARBA" id="ARBA00002292"/>
    </source>
</evidence>